<feature type="compositionally biased region" description="Polar residues" evidence="1">
    <location>
        <begin position="243"/>
        <end position="256"/>
    </location>
</feature>
<dbReference type="SUPFAM" id="SSF81383">
    <property type="entry name" value="F-box domain"/>
    <property type="match status" value="1"/>
</dbReference>
<accession>A0A9Q8WDB7</accession>
<dbReference type="PROSITE" id="PS50181">
    <property type="entry name" value="FBOX"/>
    <property type="match status" value="1"/>
</dbReference>
<dbReference type="CDD" id="cd09917">
    <property type="entry name" value="F-box_SF"/>
    <property type="match status" value="1"/>
</dbReference>
<evidence type="ECO:0000259" key="2">
    <source>
        <dbReference type="PROSITE" id="PS50181"/>
    </source>
</evidence>
<dbReference type="KEGG" id="clup:CLUP02_05048"/>
<feature type="region of interest" description="Disordered" evidence="1">
    <location>
        <begin position="115"/>
        <end position="209"/>
    </location>
</feature>
<keyword evidence="4" id="KW-1185">Reference proteome</keyword>
<feature type="compositionally biased region" description="Polar residues" evidence="1">
    <location>
        <begin position="129"/>
        <end position="138"/>
    </location>
</feature>
<evidence type="ECO:0000313" key="4">
    <source>
        <dbReference type="Proteomes" id="UP000830671"/>
    </source>
</evidence>
<evidence type="ECO:0000256" key="1">
    <source>
        <dbReference type="SAM" id="MobiDB-lite"/>
    </source>
</evidence>
<sequence>MAGFDLLAGSPEHTAAAYQALVNAPRNIRTHANAAGGNDDQAILSSSVYCPGIARDAHQNLINHQNGSKHSNHRLVMDPAIEANLLQSMARIDLAHTHAIRTDSHRTIVGSAYVHPRVGSSSSHGSSSTDRLSISSGARQGPAYYNATDYKAGENTGIDKGKGSEKTNSSPPTTISPDSTSANVGGSNTKTQGQKLNAPDGTPERAPGWVLPRFRGQAMPVREPVNAGAQNNFPGGPRASLAGQVQPQPRQSGSESSRNRVFIPQPDVGMPSTHRNGTKPMNSQAPIGTGRWDHHTLRELLTPQATSVWAQYEPRPAVVQKGFQSYAPVGEFRPMNAVTRTFFRPECDPQKDLKMAQGVSANYKGDALNPRNLSDDIPECKNVSFFLTNLPADVTYSQLLGQIRGMGRVWATVINPPDGHEHFTSAAKLVFFELAAAQRFYAHCRNPARRLIISSYAVKIVRNRVRKAEEDVGGYHSRVLVVTGELSFVNKDTLLRYFRMKLDFDTEDVIAHVQDPQTGMGELEIRFACYRNQSESARQALSKEYPPGATLPDGRMSPIWELRYGNNKHGSDGLEVTYTCLGREKFWILSLICVEDGHGYTDSHGGPPAMNQILFLNCAQFIFHSCIVTLIQRRSRPGSYKNPQGLHLDRSLIEIPCSFLLELYICGLFSPSTYLHHLIRERHQGLRLTGISPKMKEADEISGTSSKGPKASHKRKDTASTKVNPAKVSPAVKSSPKPTMAATTSEGPVVDNSIFTVINSDGTTSYYTSTGELIEGESSRHTEATKEVTDSERVTAKGALNLRSKKTERMKRKLEKKTAKSSARRTTQLLDLPNETLVDIISNMLPSEVLKTAQTCKTLRKLIQHNEKLLSRKIISQRYPVLSKCFRLPVTLDEIDPELHPVLKNDARIDMLGIHRRYVHIPQPEPYVLCTCLTCVLRWQACCIIVDFNKWRPNLDSGVPITIMRRGQDASWNLVWKDRITETVLHAIRSPLAYAHLLEVHLNNTCAAIKRQRANKGNRRRHFEMSEADAESLTDAFLEGNGPPTIDLPYSRDNYYMLEAYMPARTWLKDEEKWVYIPADFHDRDLDWVAKRWGPEWGVTHNRDRPNEQMMGPA</sequence>
<dbReference type="Pfam" id="PF00646">
    <property type="entry name" value="F-box"/>
    <property type="match status" value="1"/>
</dbReference>
<feature type="compositionally biased region" description="Low complexity" evidence="1">
    <location>
        <begin position="119"/>
        <end position="128"/>
    </location>
</feature>
<gene>
    <name evidence="3" type="ORF">CLUP02_05048</name>
</gene>
<proteinExistence type="predicted"/>
<dbReference type="GeneID" id="73339067"/>
<name>A0A9Q8WDB7_9PEZI</name>
<protein>
    <submittedName>
        <fullName evidence="3">F-box domain-containing protein</fullName>
    </submittedName>
</protein>
<feature type="domain" description="F-box" evidence="2">
    <location>
        <begin position="826"/>
        <end position="873"/>
    </location>
</feature>
<dbReference type="InterPro" id="IPR001810">
    <property type="entry name" value="F-box_dom"/>
</dbReference>
<feature type="compositionally biased region" description="Polar residues" evidence="1">
    <location>
        <begin position="182"/>
        <end position="195"/>
    </location>
</feature>
<dbReference type="Proteomes" id="UP000830671">
    <property type="component" value="Chromosome 3"/>
</dbReference>
<dbReference type="RefSeq" id="XP_049141200.1">
    <property type="nucleotide sequence ID" value="XM_049284057.1"/>
</dbReference>
<feature type="compositionally biased region" description="Polar residues" evidence="1">
    <location>
        <begin position="273"/>
        <end position="285"/>
    </location>
</feature>
<dbReference type="SMART" id="SM00256">
    <property type="entry name" value="FBOX"/>
    <property type="match status" value="1"/>
</dbReference>
<evidence type="ECO:0000313" key="3">
    <source>
        <dbReference type="EMBL" id="UQC79568.1"/>
    </source>
</evidence>
<dbReference type="EMBL" id="CP019475">
    <property type="protein sequence ID" value="UQC79568.1"/>
    <property type="molecule type" value="Genomic_DNA"/>
</dbReference>
<feature type="region of interest" description="Disordered" evidence="1">
    <location>
        <begin position="225"/>
        <end position="285"/>
    </location>
</feature>
<reference evidence="3" key="1">
    <citation type="journal article" date="2021" name="Mol. Plant Microbe Interact.">
        <title>Complete Genome Sequence of the Plant-Pathogenic Fungus Colletotrichum lupini.</title>
        <authorList>
            <person name="Baroncelli R."/>
            <person name="Pensec F."/>
            <person name="Da Lio D."/>
            <person name="Boufleur T."/>
            <person name="Vicente I."/>
            <person name="Sarrocco S."/>
            <person name="Picot A."/>
            <person name="Baraldi E."/>
            <person name="Sukno S."/>
            <person name="Thon M."/>
            <person name="Le Floch G."/>
        </authorList>
    </citation>
    <scope>NUCLEOTIDE SEQUENCE</scope>
    <source>
        <strain evidence="3">IMI 504893</strain>
    </source>
</reference>
<dbReference type="InterPro" id="IPR036047">
    <property type="entry name" value="F-box-like_dom_sf"/>
</dbReference>
<feature type="compositionally biased region" description="Low complexity" evidence="1">
    <location>
        <begin position="169"/>
        <end position="181"/>
    </location>
</feature>
<organism evidence="3 4">
    <name type="scientific">Colletotrichum lupini</name>
    <dbReference type="NCBI Taxonomy" id="145971"/>
    <lineage>
        <taxon>Eukaryota</taxon>
        <taxon>Fungi</taxon>
        <taxon>Dikarya</taxon>
        <taxon>Ascomycota</taxon>
        <taxon>Pezizomycotina</taxon>
        <taxon>Sordariomycetes</taxon>
        <taxon>Hypocreomycetidae</taxon>
        <taxon>Glomerellales</taxon>
        <taxon>Glomerellaceae</taxon>
        <taxon>Colletotrichum</taxon>
        <taxon>Colletotrichum acutatum species complex</taxon>
    </lineage>
</organism>
<dbReference type="AlphaFoldDB" id="A0A9Q8WDB7"/>
<feature type="region of interest" description="Disordered" evidence="1">
    <location>
        <begin position="697"/>
        <end position="745"/>
    </location>
</feature>